<proteinExistence type="predicted"/>
<dbReference type="InterPro" id="IPR038466">
    <property type="entry name" value="S8_pro-domain_sf"/>
</dbReference>
<accession>A0A310SLK2</accession>
<feature type="signal peptide" evidence="1">
    <location>
        <begin position="1"/>
        <end position="23"/>
    </location>
</feature>
<reference evidence="3 4" key="1">
    <citation type="submission" date="2015-07" db="EMBL/GenBank/DDBJ databases">
        <title>The genome of Eufriesea mexicana.</title>
        <authorList>
            <person name="Pan H."/>
            <person name="Kapheim K."/>
        </authorList>
    </citation>
    <scope>NUCLEOTIDE SEQUENCE [LARGE SCALE GENOMIC DNA]</scope>
    <source>
        <strain evidence="3">0111107269</strain>
        <tissue evidence="3">Whole body</tissue>
    </source>
</reference>
<name>A0A310SLK2_9HYME</name>
<feature type="domain" description="Peptidase S8 pro-domain" evidence="2">
    <location>
        <begin position="27"/>
        <end position="53"/>
    </location>
</feature>
<dbReference type="Pfam" id="PF16470">
    <property type="entry name" value="S8_pro-domain"/>
    <property type="match status" value="1"/>
</dbReference>
<dbReference type="InterPro" id="IPR032815">
    <property type="entry name" value="S8_pro-domain"/>
</dbReference>
<protein>
    <recommendedName>
        <fullName evidence="2">Peptidase S8 pro-domain domain-containing protein</fullName>
    </recommendedName>
</protein>
<keyword evidence="1" id="KW-0732">Signal</keyword>
<sequence>MCPQRIFGLAIVALVTLGGRVAAYSNQWAVHIEGGSEVAQQVARDHGFQYLDKTRARPRQEPLLCWLLTFRMGSPGVVGELNRDELKTLQLRDRDVRFQVQGSCQLQSRIGERDLCTDEGGLACFAASVPDLSVCRSRGVVRYPGFFADLWRVLKTPINRGICDTGDRGQRHLLFSRRGIQHPCHLTTRARPRQEPLLCWLLTFRMGSPGVVGELNRDELKTLQLRDRDVRFQVQGSCQLQSRIGERDLCTDEGGLACFAASVPDLSVCRSRGVVRYPGFFADLWRVLKTPINRGICDTGDRGQRHLLFSRRGIQHPCHLTVQSLGGTRFLVILRD</sequence>
<feature type="chain" id="PRO_5016316129" description="Peptidase S8 pro-domain domain-containing protein" evidence="1">
    <location>
        <begin position="24"/>
        <end position="336"/>
    </location>
</feature>
<dbReference type="AlphaFoldDB" id="A0A310SLK2"/>
<dbReference type="EMBL" id="KQ759901">
    <property type="protein sequence ID" value="OAD62014.1"/>
    <property type="molecule type" value="Genomic_DNA"/>
</dbReference>
<evidence type="ECO:0000313" key="4">
    <source>
        <dbReference type="Proteomes" id="UP000250275"/>
    </source>
</evidence>
<keyword evidence="4" id="KW-1185">Reference proteome</keyword>
<evidence type="ECO:0000259" key="2">
    <source>
        <dbReference type="Pfam" id="PF16470"/>
    </source>
</evidence>
<evidence type="ECO:0000313" key="3">
    <source>
        <dbReference type="EMBL" id="OAD62014.1"/>
    </source>
</evidence>
<dbReference type="Proteomes" id="UP000250275">
    <property type="component" value="Unassembled WGS sequence"/>
</dbReference>
<gene>
    <name evidence="3" type="ORF">WN48_07638</name>
</gene>
<evidence type="ECO:0000256" key="1">
    <source>
        <dbReference type="SAM" id="SignalP"/>
    </source>
</evidence>
<dbReference type="Gene3D" id="3.30.70.850">
    <property type="entry name" value="Peptidase S8, pro-domain"/>
    <property type="match status" value="1"/>
</dbReference>
<organism evidence="3 4">
    <name type="scientific">Eufriesea mexicana</name>
    <dbReference type="NCBI Taxonomy" id="516756"/>
    <lineage>
        <taxon>Eukaryota</taxon>
        <taxon>Metazoa</taxon>
        <taxon>Ecdysozoa</taxon>
        <taxon>Arthropoda</taxon>
        <taxon>Hexapoda</taxon>
        <taxon>Insecta</taxon>
        <taxon>Pterygota</taxon>
        <taxon>Neoptera</taxon>
        <taxon>Endopterygota</taxon>
        <taxon>Hymenoptera</taxon>
        <taxon>Apocrita</taxon>
        <taxon>Aculeata</taxon>
        <taxon>Apoidea</taxon>
        <taxon>Anthophila</taxon>
        <taxon>Apidae</taxon>
        <taxon>Eufriesea</taxon>
    </lineage>
</organism>
<dbReference type="SUPFAM" id="SSF54897">
    <property type="entry name" value="Protease propeptides/inhibitors"/>
    <property type="match status" value="1"/>
</dbReference>